<dbReference type="AlphaFoldDB" id="E4L962"/>
<protein>
    <recommendedName>
        <fullName evidence="4">Zinc ribbon domain-containing protein</fullName>
    </recommendedName>
</protein>
<gene>
    <name evidence="2" type="ORF">HMPREF9220_0672</name>
</gene>
<evidence type="ECO:0000313" key="3">
    <source>
        <dbReference type="Proteomes" id="UP000004594"/>
    </source>
</evidence>
<keyword evidence="1" id="KW-1133">Transmembrane helix</keyword>
<organism evidence="2 3">
    <name type="scientific">Dialister micraerophilus UPII 345-E</name>
    <dbReference type="NCBI Taxonomy" id="910314"/>
    <lineage>
        <taxon>Bacteria</taxon>
        <taxon>Bacillati</taxon>
        <taxon>Bacillota</taxon>
        <taxon>Negativicutes</taxon>
        <taxon>Veillonellales</taxon>
        <taxon>Veillonellaceae</taxon>
        <taxon>Dialister</taxon>
    </lineage>
</organism>
<name>E4L962_9FIRM</name>
<feature type="transmembrane region" description="Helical" evidence="1">
    <location>
        <begin position="29"/>
        <end position="49"/>
    </location>
</feature>
<dbReference type="Proteomes" id="UP000004594">
    <property type="component" value="Unassembled WGS sequence"/>
</dbReference>
<evidence type="ECO:0000313" key="2">
    <source>
        <dbReference type="EMBL" id="EFR42689.1"/>
    </source>
</evidence>
<keyword evidence="1" id="KW-0472">Membrane</keyword>
<keyword evidence="1" id="KW-0812">Transmembrane</keyword>
<comment type="caution">
    <text evidence="2">The sequence shown here is derived from an EMBL/GenBank/DDBJ whole genome shotgun (WGS) entry which is preliminary data.</text>
</comment>
<sequence>MEQNILLLTPLLACITAYLAYRYGRSVLLWYMVGIISFPLSILLLLILGKTELKKQQDKQTQEAKKIFEKMFKGNFDNYKEKTNPFENVNEKNPYENEKENKDTIPCPYCRKPIDKNSRLCKFCKNPIN</sequence>
<evidence type="ECO:0000256" key="1">
    <source>
        <dbReference type="SAM" id="Phobius"/>
    </source>
</evidence>
<dbReference type="OrthoDB" id="9814116at2"/>
<dbReference type="RefSeq" id="WP_007554708.1">
    <property type="nucleotide sequence ID" value="NZ_AENT01000021.1"/>
</dbReference>
<dbReference type="EMBL" id="AENT01000021">
    <property type="protein sequence ID" value="EFR42689.1"/>
    <property type="molecule type" value="Genomic_DNA"/>
</dbReference>
<evidence type="ECO:0008006" key="4">
    <source>
        <dbReference type="Google" id="ProtNLM"/>
    </source>
</evidence>
<proteinExistence type="predicted"/>
<accession>E4L962</accession>
<reference evidence="2 3" key="1">
    <citation type="submission" date="2010-11" db="EMBL/GenBank/DDBJ databases">
        <authorList>
            <person name="Durkin A.S."/>
            <person name="Madupu R."/>
            <person name="Torralba M."/>
            <person name="Gillis M."/>
            <person name="Methe B."/>
            <person name="Sutton G."/>
            <person name="Nelson K.E."/>
        </authorList>
    </citation>
    <scope>NUCLEOTIDE SEQUENCE [LARGE SCALE GENOMIC DNA]</scope>
    <source>
        <strain evidence="2 3">UPII 345-E</strain>
    </source>
</reference>